<dbReference type="Pfam" id="PF13895">
    <property type="entry name" value="Ig_2"/>
    <property type="match status" value="6"/>
</dbReference>
<dbReference type="GO" id="GO:0005886">
    <property type="term" value="C:plasma membrane"/>
    <property type="evidence" value="ECO:0007669"/>
    <property type="project" value="TreeGrafter"/>
</dbReference>
<protein>
    <recommendedName>
        <fullName evidence="2">Ig-like domain-containing protein</fullName>
    </recommendedName>
</protein>
<dbReference type="EMBL" id="WNYA01000001">
    <property type="protein sequence ID" value="KAG8591088.1"/>
    <property type="molecule type" value="Genomic_DNA"/>
</dbReference>
<dbReference type="GO" id="GO:0005769">
    <property type="term" value="C:early endosome"/>
    <property type="evidence" value="ECO:0007669"/>
    <property type="project" value="TreeGrafter"/>
</dbReference>
<sequence length="1424" mass="157309">YAVQMDTSGVLFTRNLTTSFTWMDHGKKIQCAVSTGKKRTTKEITLNVAHAPKGVTIGLKPPSGNIKEGDLVTLTCQVNSSHPSVTTYTWYKDGQQISKEMVITFSSLSRNDHGKYRCEAENPLGQASSDIARLIVFYIKEGESVTLTCEVPGVGSDEVQYTWFKNNIVLKESSMRSINFPTVSISDSGYYYCKVDNDEGSDSSPLVIINVKYPPKSPTFSSFLESQHGNLAIIQCTVESNPYSELMVYKDDNLIGSSSSHGTPSERVQVTSTVNSLRLKIREVMLSDEGLYICVAKNSMGNSSASLRFSVETTRVIITPSSEIEEGKEVTLRCVATRGSEEGTTYTWYQNNKRLKEDMKGKELVLRRLSKSDTGSYFCKAHSSQGTSTSPAVTLHVLFPPRDLSLNSLVSSQVMLRAVIRCTVDSDPPSQMFLYRGRTLVASSTQAVSNERYELALSINSLQVEIQDVVLEDEGLYQCRANNSYGQMMGTLEFTAEKTTPIAEYKNTSCTWKDEQSLRDSAVSSLDSGMYYCKAWNNESGKSSAPVSLNVADAPRHLQVTSFQDTTEGKSAFIRCTVDSFPAAEMSLYRGGQVVASSRYNDPVNERYRVTSSHNELMVNIKNLKLEDEGKYNCTSRNRIGSASQSVYFSVQTARVLVSPSAEVLEGSQVTMACNFMKSQLEAITYIWYKDSRWLEKTMDNSLVLDNVKAGDAGYYHCVVQGSEDSNVSPSIFLHVSYGPRAPVMSSYWEAQSGQSGIIQCSVDSDPPSSLALYFRGIMICSSDSKGSSNDRIIVSTSRNMIKMEIAEVRLEDEGTYLCAANNSIGESRATVNFTAETTRIVISPSSVVPEGEAVNLTCVVATEAAGAGTYTWYKNGVLYPESSIDTLQLTNVTSEDGGAFHCRVQSPRGSKSSQSVILNVQYPPKNVKLKSFLDTEHSKVAIILGSVDSDPPSDLFLYKDGRLLASSTDGLRSSGRMHVYFLPNLLRLEITNIKSSDRGSYIFTAKNSLGTKQGSVMFNVEDVHVLISPSTELREGQMVTLTCEVLDNPQDIISYTWYKNSRWFQDVRAASLGLGGGVSSSDAGSYSCTAHTLNGSMASPPVSLSVLYPPRNLSIASFIELQGRQEGVVVCTVDSNPPSLMYLLKGNKSLDSSKLHDSTQRLKLSSYHNTLRMEIRDMTTDDHGEYTCQAHNSLGAVEKSIQFRVQSARLLVEPSEEIHEGRSVTLTCEVPRMENTTYTWYKNNKWLHEGPEKSYELVNVSSSETGSYQCLAKHWKGNRASSLVGLNVRYGPKNMVISSFLETRGRNRGIILCRVDSHPPSTIELYKNNLLLGSSRSRQTDRGQKHWTSTSYNYLRLEIRDIRAEDYGSYICAASNALGMASSSVDLNITDTESPTYKVITVVAIICILLLGSFIIVLIYKKR</sequence>
<dbReference type="GO" id="GO:0046790">
    <property type="term" value="F:virion binding"/>
    <property type="evidence" value="ECO:0007669"/>
    <property type="project" value="TreeGrafter"/>
</dbReference>
<feature type="domain" description="Ig-like" evidence="2">
    <location>
        <begin position="740"/>
        <end position="835"/>
    </location>
</feature>
<feature type="domain" description="Ig-like" evidence="2">
    <location>
        <begin position="52"/>
        <end position="136"/>
    </location>
</feature>
<proteinExistence type="predicted"/>
<name>A0AAV7D104_ENGPU</name>
<dbReference type="GO" id="GO:0075512">
    <property type="term" value="P:clathrin-dependent endocytosis of virus by host cell"/>
    <property type="evidence" value="ECO:0007669"/>
    <property type="project" value="TreeGrafter"/>
</dbReference>
<feature type="domain" description="Ig-like" evidence="2">
    <location>
        <begin position="218"/>
        <end position="310"/>
    </location>
</feature>
<dbReference type="InterPro" id="IPR007110">
    <property type="entry name" value="Ig-like_dom"/>
</dbReference>
<feature type="domain" description="Ig-like" evidence="2">
    <location>
        <begin position="1207"/>
        <end position="1288"/>
    </location>
</feature>
<dbReference type="SMART" id="SM00406">
    <property type="entry name" value="IGv"/>
    <property type="match status" value="4"/>
</dbReference>
<dbReference type="InterPro" id="IPR003598">
    <property type="entry name" value="Ig_sub2"/>
</dbReference>
<dbReference type="PROSITE" id="PS50835">
    <property type="entry name" value="IG_LIKE"/>
    <property type="match status" value="13"/>
</dbReference>
<feature type="non-terminal residue" evidence="3">
    <location>
        <position position="1"/>
    </location>
</feature>
<dbReference type="Pfam" id="PF13927">
    <property type="entry name" value="Ig_3"/>
    <property type="match status" value="2"/>
</dbReference>
<feature type="domain" description="Ig-like" evidence="2">
    <location>
        <begin position="1022"/>
        <end position="1106"/>
    </location>
</feature>
<organism evidence="3 4">
    <name type="scientific">Engystomops pustulosus</name>
    <name type="common">Tungara frog</name>
    <name type="synonym">Physalaemus pustulosus</name>
    <dbReference type="NCBI Taxonomy" id="76066"/>
    <lineage>
        <taxon>Eukaryota</taxon>
        <taxon>Metazoa</taxon>
        <taxon>Chordata</taxon>
        <taxon>Craniata</taxon>
        <taxon>Vertebrata</taxon>
        <taxon>Euteleostomi</taxon>
        <taxon>Amphibia</taxon>
        <taxon>Batrachia</taxon>
        <taxon>Anura</taxon>
        <taxon>Neobatrachia</taxon>
        <taxon>Hyloidea</taxon>
        <taxon>Leptodactylidae</taxon>
        <taxon>Leiuperinae</taxon>
        <taxon>Engystomops</taxon>
    </lineage>
</organism>
<dbReference type="InterPro" id="IPR036179">
    <property type="entry name" value="Ig-like_dom_sf"/>
</dbReference>
<feature type="domain" description="Ig-like" evidence="2">
    <location>
        <begin position="839"/>
        <end position="920"/>
    </location>
</feature>
<reference evidence="3" key="1">
    <citation type="thesis" date="2020" institute="ProQuest LLC" country="789 East Eisenhower Parkway, Ann Arbor, MI, USA">
        <title>Comparative Genomics and Chromosome Evolution.</title>
        <authorList>
            <person name="Mudd A.B."/>
        </authorList>
    </citation>
    <scope>NUCLEOTIDE SEQUENCE</scope>
    <source>
        <strain evidence="3">237g6f4</strain>
        <tissue evidence="3">Blood</tissue>
    </source>
</reference>
<dbReference type="InterPro" id="IPR003599">
    <property type="entry name" value="Ig_sub"/>
</dbReference>
<feature type="domain" description="Ig-like" evidence="2">
    <location>
        <begin position="654"/>
        <end position="729"/>
    </location>
</feature>
<dbReference type="Pfam" id="PF07679">
    <property type="entry name" value="I-set"/>
    <property type="match status" value="4"/>
</dbReference>
<gene>
    <name evidence="3" type="ORF">GDO81_000014</name>
</gene>
<dbReference type="CDD" id="cd00096">
    <property type="entry name" value="Ig"/>
    <property type="match status" value="4"/>
</dbReference>
<feature type="domain" description="Ig-like" evidence="2">
    <location>
        <begin position="139"/>
        <end position="209"/>
    </location>
</feature>
<keyword evidence="1" id="KW-0812">Transmembrane</keyword>
<dbReference type="GO" id="GO:0005770">
    <property type="term" value="C:late endosome"/>
    <property type="evidence" value="ECO:0007669"/>
    <property type="project" value="TreeGrafter"/>
</dbReference>
<feature type="domain" description="Ig-like" evidence="2">
    <location>
        <begin position="555"/>
        <end position="650"/>
    </location>
</feature>
<keyword evidence="1" id="KW-1133">Transmembrane helix</keyword>
<feature type="domain" description="Ig-like" evidence="2">
    <location>
        <begin position="1293"/>
        <end position="1391"/>
    </location>
</feature>
<dbReference type="SMART" id="SM00408">
    <property type="entry name" value="IGc2"/>
    <property type="match status" value="13"/>
</dbReference>
<dbReference type="SMART" id="SM00409">
    <property type="entry name" value="IG"/>
    <property type="match status" value="14"/>
</dbReference>
<keyword evidence="4" id="KW-1185">Reference proteome</keyword>
<dbReference type="Gene3D" id="2.60.40.10">
    <property type="entry name" value="Immunoglobulins"/>
    <property type="match status" value="15"/>
</dbReference>
<dbReference type="InterPro" id="IPR013098">
    <property type="entry name" value="Ig_I-set"/>
</dbReference>
<evidence type="ECO:0000313" key="4">
    <source>
        <dbReference type="Proteomes" id="UP000824782"/>
    </source>
</evidence>
<feature type="domain" description="Ig-like" evidence="2">
    <location>
        <begin position="401"/>
        <end position="495"/>
    </location>
</feature>
<dbReference type="InterPro" id="IPR013783">
    <property type="entry name" value="Ig-like_fold"/>
</dbReference>
<dbReference type="InterPro" id="IPR013106">
    <property type="entry name" value="Ig_V-set"/>
</dbReference>
<evidence type="ECO:0000259" key="2">
    <source>
        <dbReference type="PROSITE" id="PS50835"/>
    </source>
</evidence>
<dbReference type="PANTHER" id="PTHR47243">
    <property type="entry name" value="SIALOADHESIN"/>
    <property type="match status" value="1"/>
</dbReference>
<comment type="caution">
    <text evidence="3">The sequence shown here is derived from an EMBL/GenBank/DDBJ whole genome shotgun (WGS) entry which is preliminary data.</text>
</comment>
<feature type="domain" description="Ig-like" evidence="2">
    <location>
        <begin position="314"/>
        <end position="394"/>
    </location>
</feature>
<dbReference type="PANTHER" id="PTHR47243:SF1">
    <property type="entry name" value="SIALOADHESIN"/>
    <property type="match status" value="1"/>
</dbReference>
<keyword evidence="1" id="KW-0472">Membrane</keyword>
<evidence type="ECO:0000313" key="3">
    <source>
        <dbReference type="EMBL" id="KAG8591088.1"/>
    </source>
</evidence>
<feature type="transmembrane region" description="Helical" evidence="1">
    <location>
        <begin position="1400"/>
        <end position="1421"/>
    </location>
</feature>
<evidence type="ECO:0000256" key="1">
    <source>
        <dbReference type="SAM" id="Phobius"/>
    </source>
</evidence>
<feature type="domain" description="Ig-like" evidence="2">
    <location>
        <begin position="1110"/>
        <end position="1203"/>
    </location>
</feature>
<accession>A0AAV7D104</accession>
<dbReference type="SUPFAM" id="SSF48726">
    <property type="entry name" value="Immunoglobulin"/>
    <property type="match status" value="13"/>
</dbReference>
<dbReference type="Proteomes" id="UP000824782">
    <property type="component" value="Unassembled WGS sequence"/>
</dbReference>